<protein>
    <submittedName>
        <fullName evidence="1">Uncharacterized protein</fullName>
    </submittedName>
</protein>
<gene>
    <name evidence="1" type="ORF">CEXT_370131</name>
</gene>
<keyword evidence="2" id="KW-1185">Reference proteome</keyword>
<accession>A0AAV4NGI9</accession>
<evidence type="ECO:0000313" key="2">
    <source>
        <dbReference type="Proteomes" id="UP001054945"/>
    </source>
</evidence>
<evidence type="ECO:0000313" key="1">
    <source>
        <dbReference type="EMBL" id="GIX82826.1"/>
    </source>
</evidence>
<dbReference type="Proteomes" id="UP001054945">
    <property type="component" value="Unassembled WGS sequence"/>
</dbReference>
<reference evidence="1 2" key="1">
    <citation type="submission" date="2021-06" db="EMBL/GenBank/DDBJ databases">
        <title>Caerostris extrusa draft genome.</title>
        <authorList>
            <person name="Kono N."/>
            <person name="Arakawa K."/>
        </authorList>
    </citation>
    <scope>NUCLEOTIDE SEQUENCE [LARGE SCALE GENOMIC DNA]</scope>
</reference>
<sequence length="200" mass="22608">MKQILRTEDLQISGSHRMAVTSTEFIHGRVTMVPGGFRATLVPLLSPQWGKRGTVRGSPARPGNSLSEWAWPLIIGSSSPHLALFLRNWRRDISSEKSPCLSSCEARVTNFPFYLSANVPQVLEIPRVGGRSKLFLQTEAVYFQSIEEHPETGDGNRTRLFRNQSESSAGVLRDLGLEWADINRIPRCDEMFHFARIREE</sequence>
<proteinExistence type="predicted"/>
<comment type="caution">
    <text evidence="1">The sequence shown here is derived from an EMBL/GenBank/DDBJ whole genome shotgun (WGS) entry which is preliminary data.</text>
</comment>
<name>A0AAV4NGI9_CAEEX</name>
<dbReference type="EMBL" id="BPLR01003270">
    <property type="protein sequence ID" value="GIX82826.1"/>
    <property type="molecule type" value="Genomic_DNA"/>
</dbReference>
<dbReference type="AlphaFoldDB" id="A0AAV4NGI9"/>
<organism evidence="1 2">
    <name type="scientific">Caerostris extrusa</name>
    <name type="common">Bark spider</name>
    <name type="synonym">Caerostris bankana</name>
    <dbReference type="NCBI Taxonomy" id="172846"/>
    <lineage>
        <taxon>Eukaryota</taxon>
        <taxon>Metazoa</taxon>
        <taxon>Ecdysozoa</taxon>
        <taxon>Arthropoda</taxon>
        <taxon>Chelicerata</taxon>
        <taxon>Arachnida</taxon>
        <taxon>Araneae</taxon>
        <taxon>Araneomorphae</taxon>
        <taxon>Entelegynae</taxon>
        <taxon>Araneoidea</taxon>
        <taxon>Araneidae</taxon>
        <taxon>Caerostris</taxon>
    </lineage>
</organism>